<name>A0AAN7VAC6_9COLE</name>
<protein>
    <recommendedName>
        <fullName evidence="1">FP protein C-terminal domain-containing protein</fullName>
    </recommendedName>
</protein>
<dbReference type="InterPro" id="IPR004244">
    <property type="entry name" value="Transposase_22"/>
</dbReference>
<dbReference type="PANTHER" id="PTHR11505">
    <property type="entry name" value="L1 TRANSPOSABLE ELEMENT-RELATED"/>
    <property type="match status" value="1"/>
</dbReference>
<dbReference type="EMBL" id="JAVRBK010000005">
    <property type="protein sequence ID" value="KAK5643198.1"/>
    <property type="molecule type" value="Genomic_DNA"/>
</dbReference>
<proteinExistence type="predicted"/>
<dbReference type="InterPro" id="IPR057251">
    <property type="entry name" value="FP_C"/>
</dbReference>
<accession>A0AAN7VAC6</accession>
<sequence length="261" mass="29235">MMEEDRTETGNKWGGGGDSTVSLCTVDNKLDIVISQLNNMKSDTDSLRSEQKNLTESLNYCHQLVNDNSGKINCLDKKVNGGLSDIETLRTANVQLTKAFKQVSAELADLQQYTRKNCLNIHGIPKGNDENLLNIIGKIATCIGFPLHKDMIGNCHRLPSRNGDNNAPIIVKFVKYTDKDNFQILKRAKGKITLIGTGLGSSNSVVYINESMSPKNSLIFKKAKSLQKENKLKYVWFRNGRVFIKYNENTEPMVITDINNF</sequence>
<dbReference type="AlphaFoldDB" id="A0AAN7VAC6"/>
<comment type="caution">
    <text evidence="2">The sequence shown here is derived from an EMBL/GenBank/DDBJ whole genome shotgun (WGS) entry which is preliminary data.</text>
</comment>
<evidence type="ECO:0000259" key="1">
    <source>
        <dbReference type="Pfam" id="PF25298"/>
    </source>
</evidence>
<dbReference type="Proteomes" id="UP001329430">
    <property type="component" value="Chromosome 5"/>
</dbReference>
<dbReference type="Pfam" id="PF25298">
    <property type="entry name" value="Baculo_FP_2nd"/>
    <property type="match status" value="1"/>
</dbReference>
<organism evidence="2 3">
    <name type="scientific">Pyrocoelia pectoralis</name>
    <dbReference type="NCBI Taxonomy" id="417401"/>
    <lineage>
        <taxon>Eukaryota</taxon>
        <taxon>Metazoa</taxon>
        <taxon>Ecdysozoa</taxon>
        <taxon>Arthropoda</taxon>
        <taxon>Hexapoda</taxon>
        <taxon>Insecta</taxon>
        <taxon>Pterygota</taxon>
        <taxon>Neoptera</taxon>
        <taxon>Endopterygota</taxon>
        <taxon>Coleoptera</taxon>
        <taxon>Polyphaga</taxon>
        <taxon>Elateriformia</taxon>
        <taxon>Elateroidea</taxon>
        <taxon>Lampyridae</taxon>
        <taxon>Lampyrinae</taxon>
        <taxon>Pyrocoelia</taxon>
    </lineage>
</organism>
<feature type="domain" description="FP protein C-terminal" evidence="1">
    <location>
        <begin position="213"/>
        <end position="257"/>
    </location>
</feature>
<evidence type="ECO:0000313" key="2">
    <source>
        <dbReference type="EMBL" id="KAK5643198.1"/>
    </source>
</evidence>
<gene>
    <name evidence="2" type="ORF">RI129_007043</name>
</gene>
<evidence type="ECO:0000313" key="3">
    <source>
        <dbReference type="Proteomes" id="UP001329430"/>
    </source>
</evidence>
<keyword evidence="3" id="KW-1185">Reference proteome</keyword>
<dbReference type="Gene3D" id="3.30.70.1820">
    <property type="entry name" value="L1 transposable element, RRM domain"/>
    <property type="match status" value="1"/>
</dbReference>
<reference evidence="2 3" key="1">
    <citation type="journal article" date="2024" name="Insects">
        <title>An Improved Chromosome-Level Genome Assembly of the Firefly Pyrocoelia pectoralis.</title>
        <authorList>
            <person name="Fu X."/>
            <person name="Meyer-Rochow V.B."/>
            <person name="Ballantyne L."/>
            <person name="Zhu X."/>
        </authorList>
    </citation>
    <scope>NUCLEOTIDE SEQUENCE [LARGE SCALE GENOMIC DNA]</scope>
    <source>
        <strain evidence="2">XCY_ONT2</strain>
    </source>
</reference>